<evidence type="ECO:0000313" key="5">
    <source>
        <dbReference type="EMBL" id="KAF9410376.1"/>
    </source>
</evidence>
<dbReference type="EMBL" id="JACKWZ010000265">
    <property type="protein sequence ID" value="KAF9410376.1"/>
    <property type="molecule type" value="Genomic_DNA"/>
</dbReference>
<feature type="compositionally biased region" description="Basic and acidic residues" evidence="1">
    <location>
        <begin position="1056"/>
        <end position="1071"/>
    </location>
</feature>
<feature type="compositionally biased region" description="Polar residues" evidence="1">
    <location>
        <begin position="1082"/>
        <end position="1097"/>
    </location>
</feature>
<evidence type="ECO:0000313" key="6">
    <source>
        <dbReference type="Proteomes" id="UP000648187"/>
    </source>
</evidence>
<keyword evidence="2" id="KW-0472">Membrane</keyword>
<dbReference type="GO" id="GO:0046627">
    <property type="term" value="P:negative regulation of insulin receptor signaling pathway"/>
    <property type="evidence" value="ECO:0007669"/>
    <property type="project" value="TreeGrafter"/>
</dbReference>
<dbReference type="GO" id="GO:0051726">
    <property type="term" value="P:regulation of cell cycle"/>
    <property type="evidence" value="ECO:0007669"/>
    <property type="project" value="TreeGrafter"/>
</dbReference>
<dbReference type="GO" id="GO:0030178">
    <property type="term" value="P:negative regulation of Wnt signaling pathway"/>
    <property type="evidence" value="ECO:0007669"/>
    <property type="project" value="TreeGrafter"/>
</dbReference>
<dbReference type="GO" id="GO:0005634">
    <property type="term" value="C:nucleus"/>
    <property type="evidence" value="ECO:0007669"/>
    <property type="project" value="InterPro"/>
</dbReference>
<evidence type="ECO:0000256" key="1">
    <source>
        <dbReference type="SAM" id="MobiDB-lite"/>
    </source>
</evidence>
<feature type="region of interest" description="Disordered" evidence="1">
    <location>
        <begin position="1009"/>
        <end position="1106"/>
    </location>
</feature>
<feature type="compositionally biased region" description="Low complexity" evidence="1">
    <location>
        <begin position="868"/>
        <end position="880"/>
    </location>
</feature>
<dbReference type="Proteomes" id="UP000648187">
    <property type="component" value="Unassembled WGS sequence"/>
</dbReference>
<dbReference type="InterPro" id="IPR024584">
    <property type="entry name" value="Tuberin_N"/>
</dbReference>
<comment type="caution">
    <text evidence="5">The sequence shown here is derived from an EMBL/GenBank/DDBJ whole genome shotgun (WGS) entry which is preliminary data.</text>
</comment>
<dbReference type="GO" id="GO:0051898">
    <property type="term" value="P:negative regulation of phosphatidylinositol 3-kinase/protein kinase B signal transduction"/>
    <property type="evidence" value="ECO:0007669"/>
    <property type="project" value="TreeGrafter"/>
</dbReference>
<dbReference type="PANTHER" id="PTHR10063">
    <property type="entry name" value="TUBERIN"/>
    <property type="match status" value="1"/>
</dbReference>
<feature type="domain" description="Tuberin-type" evidence="3">
    <location>
        <begin position="478"/>
        <end position="826"/>
    </location>
</feature>
<keyword evidence="2" id="KW-1133">Transmembrane helix</keyword>
<dbReference type="AlphaFoldDB" id="A0A835L1H0"/>
<feature type="compositionally biased region" description="Low complexity" evidence="1">
    <location>
        <begin position="1032"/>
        <end position="1044"/>
    </location>
</feature>
<dbReference type="GO" id="GO:0005096">
    <property type="term" value="F:GTPase activator activity"/>
    <property type="evidence" value="ECO:0007669"/>
    <property type="project" value="InterPro"/>
</dbReference>
<dbReference type="InterPro" id="IPR016024">
    <property type="entry name" value="ARM-type_fold"/>
</dbReference>
<dbReference type="GO" id="GO:0033596">
    <property type="term" value="C:TSC1-TSC2 complex"/>
    <property type="evidence" value="ECO:0007669"/>
    <property type="project" value="TreeGrafter"/>
</dbReference>
<feature type="compositionally biased region" description="Pro residues" evidence="1">
    <location>
        <begin position="1013"/>
        <end position="1027"/>
    </location>
</feature>
<organism evidence="5 6">
    <name type="scientific">Spodoptera exigua</name>
    <name type="common">Beet armyworm</name>
    <name type="synonym">Noctua fulgens</name>
    <dbReference type="NCBI Taxonomy" id="7107"/>
    <lineage>
        <taxon>Eukaryota</taxon>
        <taxon>Metazoa</taxon>
        <taxon>Ecdysozoa</taxon>
        <taxon>Arthropoda</taxon>
        <taxon>Hexapoda</taxon>
        <taxon>Insecta</taxon>
        <taxon>Pterygota</taxon>
        <taxon>Neoptera</taxon>
        <taxon>Endopterygota</taxon>
        <taxon>Lepidoptera</taxon>
        <taxon>Glossata</taxon>
        <taxon>Ditrysia</taxon>
        <taxon>Noctuoidea</taxon>
        <taxon>Noctuidae</taxon>
        <taxon>Amphipyrinae</taxon>
        <taxon>Spodoptera</taxon>
    </lineage>
</organism>
<proteinExistence type="predicted"/>
<dbReference type="InterPro" id="IPR011989">
    <property type="entry name" value="ARM-like"/>
</dbReference>
<dbReference type="SUPFAM" id="SSF48371">
    <property type="entry name" value="ARM repeat"/>
    <property type="match status" value="1"/>
</dbReference>
<reference evidence="5" key="1">
    <citation type="submission" date="2020-08" db="EMBL/GenBank/DDBJ databases">
        <title>Spodoptera exigua strain:BAW_Kor-Di-RS1 Genome sequencing and assembly.</title>
        <authorList>
            <person name="Kim J."/>
            <person name="Nam H.Y."/>
            <person name="Kwon M."/>
            <person name="Choi J.H."/>
            <person name="Cho S.R."/>
            <person name="Kim G.-H."/>
        </authorList>
    </citation>
    <scope>NUCLEOTIDE SEQUENCE</scope>
    <source>
        <strain evidence="5">BAW_Kor-Di-RS1</strain>
        <tissue evidence="5">Whole-body</tissue>
    </source>
</reference>
<keyword evidence="2" id="KW-0812">Transmembrane</keyword>
<gene>
    <name evidence="5" type="ORF">HW555_010502</name>
</gene>
<dbReference type="PANTHER" id="PTHR10063:SF0">
    <property type="entry name" value="TUBERIN"/>
    <property type="match status" value="1"/>
</dbReference>
<evidence type="ECO:0000256" key="2">
    <source>
        <dbReference type="SAM" id="Phobius"/>
    </source>
</evidence>
<feature type="non-terminal residue" evidence="5">
    <location>
        <position position="1"/>
    </location>
</feature>
<name>A0A835L1H0_SPOEX</name>
<feature type="region of interest" description="Disordered" evidence="1">
    <location>
        <begin position="1120"/>
        <end position="1153"/>
    </location>
</feature>
<evidence type="ECO:0000259" key="4">
    <source>
        <dbReference type="Pfam" id="PF11864"/>
    </source>
</evidence>
<feature type="region of interest" description="Disordered" evidence="1">
    <location>
        <begin position="861"/>
        <end position="906"/>
    </location>
</feature>
<evidence type="ECO:0000259" key="3">
    <source>
        <dbReference type="Pfam" id="PF03542"/>
    </source>
</evidence>
<dbReference type="Gene3D" id="1.25.10.10">
    <property type="entry name" value="Leucine-rich Repeat Variant"/>
    <property type="match status" value="1"/>
</dbReference>
<dbReference type="Pfam" id="PF11864">
    <property type="entry name" value="DUF3384"/>
    <property type="match status" value="1"/>
</dbReference>
<dbReference type="InterPro" id="IPR027107">
    <property type="entry name" value="Tuberin/Ral-act_asu"/>
</dbReference>
<dbReference type="Pfam" id="PF03542">
    <property type="entry name" value="Tuberin"/>
    <property type="match status" value="1"/>
</dbReference>
<protein>
    <recommendedName>
        <fullName evidence="7">Tuberin</fullName>
    </recommendedName>
</protein>
<accession>A0A835L1H0</accession>
<dbReference type="InterPro" id="IPR018515">
    <property type="entry name" value="Tuberin-type_domain"/>
</dbReference>
<sequence>DLASLVLNGYLSAVGSTSTLVAKLSNAPLPPRNELVVSGELERELSADAPLHRRLRALKEVGEKAIHIRVQEGGVEKLWSLTRDLLEDSNVEARHAALWFLRCLAEGQADYLQIMRSILFHYLRDTHARHSPEDTQLRFKLLHTLTNTGKNINCFEEEIGPFLLEWLPQVQPATQLVEFLQLIINVVKYNATYLDEHIVHGIVECACQLCAYSAEGGVVASCLSLLEAVVAYSMVPRAAHRAFVAALCRTVNLEHYCQTSWKLMRSALEGEQPVVTYEVVVSLHGAVARAPLELCEPAWDALLAIVRRVLRQDAAYDPPNELIHNAVHALISSIEQLQDAGQYRGDPDALLDLLDACGHERPVSARPPPPSPAPSGGARYEPRRAVRLHALHELLAFIRRHRYLYGEELVELVAVPVLGSCALDAEVSLRAAAARALTELAKCCTSDACTDLIDLLEKILNRPFEMYVSEVPVPAEADTSDLAAACAGLLELLHAKLLAAPPAHAVRAFLVLLDHLDNHYRRPALFMHHPDIRIKIFEMLFGLRANQFHCVGFCYDASGAAVYGAASLRLRPVCSPWLVAEPPAARGAPGAARELPPGALVLAVGRAARLLATALTREKEWAVLARLLRALPALLAARALLLGRRAQDLDLLASTLCAMVCDRSLNFPECLRAAPAHKLLVSEFHGAALPALAAMAPYHAYLEPQTQQRIVRCLLKYGMVLRTPQPYINALTIFTLETRETMVKMLPEVLLDLSKISDTKAIASPMLEFLSTLTRLPKVFASFVEDQYMSVFAILLPYTNPSRYNHYVVSLAHHVIAAWFLKCRLSYRRNFVRFIIHGLHNYIIMPFEEQLQYKTNHFQNANEDSSNRQRSSSLRQAAAQRHGRVPVQRRPVHDVAGGPQAGHHHHVGLPAELHQAGASSEPLAAVLQQFSAHWERVSADVDNEDAGWSRVADLAAAGACPCWAANWAEVHVRSPTGDVCWVMRMQNHMNWDYLLESPLQDVAALLAPAGRRPAPPAPEARRPPPPQGSDGGPRARSGSSGSAPCPQPASCPPATDLHKSSSESTVGDRRTPAAAHSAAVSRMSTQPINIPGSPQRQSSSSTTDDDDMLLIVPEVSRAPAGAARVRRGTLASALQGKSRHPVRRSNSSPEMSSSWKASVAASVAANAATGALASAAELPVDPDDMILLPSCEPTSSTAQSLHATKKAAKKSDMRVSCEAIPEEMSGTSPHAPHPHLCTYNSDPDGVVLFVLLKCIILALIPLASKLWTRRQVVR</sequence>
<feature type="domain" description="Tuberin N-terminal" evidence="4">
    <location>
        <begin position="51"/>
        <end position="266"/>
    </location>
</feature>
<dbReference type="GO" id="GO:0032007">
    <property type="term" value="P:negative regulation of TOR signaling"/>
    <property type="evidence" value="ECO:0007669"/>
    <property type="project" value="TreeGrafter"/>
</dbReference>
<evidence type="ECO:0008006" key="7">
    <source>
        <dbReference type="Google" id="ProtNLM"/>
    </source>
</evidence>
<feature type="transmembrane region" description="Helical" evidence="2">
    <location>
        <begin position="1246"/>
        <end position="1267"/>
    </location>
</feature>
<keyword evidence="6" id="KW-1185">Reference proteome</keyword>